<organism evidence="1 2">
    <name type="scientific">Elysia marginata</name>
    <dbReference type="NCBI Taxonomy" id="1093978"/>
    <lineage>
        <taxon>Eukaryota</taxon>
        <taxon>Metazoa</taxon>
        <taxon>Spiralia</taxon>
        <taxon>Lophotrochozoa</taxon>
        <taxon>Mollusca</taxon>
        <taxon>Gastropoda</taxon>
        <taxon>Heterobranchia</taxon>
        <taxon>Euthyneura</taxon>
        <taxon>Panpulmonata</taxon>
        <taxon>Sacoglossa</taxon>
        <taxon>Placobranchoidea</taxon>
        <taxon>Plakobranchidae</taxon>
        <taxon>Elysia</taxon>
    </lineage>
</organism>
<reference evidence="1 2" key="1">
    <citation type="journal article" date="2021" name="Elife">
        <title>Chloroplast acquisition without the gene transfer in kleptoplastic sea slugs, Plakobranchus ocellatus.</title>
        <authorList>
            <person name="Maeda T."/>
            <person name="Takahashi S."/>
            <person name="Yoshida T."/>
            <person name="Shimamura S."/>
            <person name="Takaki Y."/>
            <person name="Nagai Y."/>
            <person name="Toyoda A."/>
            <person name="Suzuki Y."/>
            <person name="Arimoto A."/>
            <person name="Ishii H."/>
            <person name="Satoh N."/>
            <person name="Nishiyama T."/>
            <person name="Hasebe M."/>
            <person name="Maruyama T."/>
            <person name="Minagawa J."/>
            <person name="Obokata J."/>
            <person name="Shigenobu S."/>
        </authorList>
    </citation>
    <scope>NUCLEOTIDE SEQUENCE [LARGE SCALE GENOMIC DNA]</scope>
</reference>
<name>A0AAV4JCL0_9GAST</name>
<evidence type="ECO:0000313" key="1">
    <source>
        <dbReference type="EMBL" id="GFS20553.1"/>
    </source>
</evidence>
<dbReference type="AlphaFoldDB" id="A0AAV4JCL0"/>
<evidence type="ECO:0000313" key="2">
    <source>
        <dbReference type="Proteomes" id="UP000762676"/>
    </source>
</evidence>
<keyword evidence="2" id="KW-1185">Reference proteome</keyword>
<dbReference type="Proteomes" id="UP000762676">
    <property type="component" value="Unassembled WGS sequence"/>
</dbReference>
<sequence length="125" mass="13675">MGRIDPVSKSETQKSIHNIYKVPTLDWDSPLLQGNTESNGTHRSCIKIGGTEVHNIYNAPTLDWGSPPLQGNIESNGTHRSCIKIGDTQVHNIYNAPTLDWGSPPLQVVNPPAVVIGDFNSHHTE</sequence>
<evidence type="ECO:0008006" key="3">
    <source>
        <dbReference type="Google" id="ProtNLM"/>
    </source>
</evidence>
<proteinExistence type="predicted"/>
<protein>
    <recommendedName>
        <fullName evidence="3">Endonuclease/exonuclease/phosphatase domain-containing protein</fullName>
    </recommendedName>
</protein>
<accession>A0AAV4JCL0</accession>
<dbReference type="EMBL" id="BMAT01006830">
    <property type="protein sequence ID" value="GFS20553.1"/>
    <property type="molecule type" value="Genomic_DNA"/>
</dbReference>
<gene>
    <name evidence="1" type="ORF">ElyMa_003315600</name>
</gene>
<comment type="caution">
    <text evidence="1">The sequence shown here is derived from an EMBL/GenBank/DDBJ whole genome shotgun (WGS) entry which is preliminary data.</text>
</comment>